<evidence type="ECO:0000313" key="6">
    <source>
        <dbReference type="EMBL" id="PSN62270.1"/>
    </source>
</evidence>
<keyword evidence="3 6" id="KW-0378">Hydrolase</keyword>
<evidence type="ECO:0000256" key="1">
    <source>
        <dbReference type="ARBA" id="ARBA00010088"/>
    </source>
</evidence>
<dbReference type="SUPFAM" id="SSF53474">
    <property type="entry name" value="alpha/beta-Hydrolases"/>
    <property type="match status" value="1"/>
</dbReference>
<dbReference type="EMBL" id="KZ678142">
    <property type="protein sequence ID" value="PSN62270.1"/>
    <property type="molecule type" value="Genomic_DNA"/>
</dbReference>
<proteinExistence type="inferred from homology"/>
<protein>
    <submittedName>
        <fullName evidence="6">Alpha/beta-hydrolase</fullName>
    </submittedName>
</protein>
<dbReference type="STRING" id="1448308.A0A2T2NA77"/>
<dbReference type="Proteomes" id="UP000240883">
    <property type="component" value="Unassembled WGS sequence"/>
</dbReference>
<reference evidence="6 7" key="1">
    <citation type="journal article" date="2018" name="Front. Microbiol.">
        <title>Genome-Wide Analysis of Corynespora cassiicola Leaf Fall Disease Putative Effectors.</title>
        <authorList>
            <person name="Lopez D."/>
            <person name="Ribeiro S."/>
            <person name="Label P."/>
            <person name="Fumanal B."/>
            <person name="Venisse J.S."/>
            <person name="Kohler A."/>
            <person name="de Oliveira R.R."/>
            <person name="Labutti K."/>
            <person name="Lipzen A."/>
            <person name="Lail K."/>
            <person name="Bauer D."/>
            <person name="Ohm R.A."/>
            <person name="Barry K.W."/>
            <person name="Spatafora J."/>
            <person name="Grigoriev I.V."/>
            <person name="Martin F.M."/>
            <person name="Pujade-Renaud V."/>
        </authorList>
    </citation>
    <scope>NUCLEOTIDE SEQUENCE [LARGE SCALE GENOMIC DNA]</scope>
    <source>
        <strain evidence="6 7">Philippines</strain>
    </source>
</reference>
<sequence length="408" mass="45869">MATPYNISVPDAEIQRLRSKLELTSFPDELDDAGWAYGAPLAEVKRLVAYWKDSYDWRKAEATLNKLPNYTIAIEVDGFGPIDIHFLHQKSNVESAIPLIFVHGWPGSFFEATKILPLLADSEKNGEIAFDVVVPSLPNFGFSGAVKKKGFGAKQYAEVCHKLMLALGYEQYVSQGGDWGSFFTRLMSLLYPDHLKATHINMVTCYPPMSLWKPMATLEFVLRYAFKWFSPGEKAGLERTKWYQDEGQGYYHIQKSKPQTLGYGLADSPVGLLAWIHEKLHDWTDDYSWTDDEILTWISIYWFSTAGPAANLRVYYESLDRGEYPAVASAVKYNPKTPLGLSYFPKELCLLPRSWANTLGPIVYRAEHKQGGHFAAYECPETIVGDLRIMFGKGGGGYGAVEGKTGYA</sequence>
<dbReference type="InterPro" id="IPR010497">
    <property type="entry name" value="Epoxide_hydro_N"/>
</dbReference>
<feature type="active site" description="Nucleophile" evidence="4">
    <location>
        <position position="178"/>
    </location>
</feature>
<dbReference type="PANTHER" id="PTHR21661:SF35">
    <property type="entry name" value="EPOXIDE HYDROLASE"/>
    <property type="match status" value="1"/>
</dbReference>
<dbReference type="GO" id="GO:0004301">
    <property type="term" value="F:epoxide hydrolase activity"/>
    <property type="evidence" value="ECO:0007669"/>
    <property type="project" value="TreeGrafter"/>
</dbReference>
<name>A0A2T2NA77_CORCC</name>
<evidence type="ECO:0000259" key="5">
    <source>
        <dbReference type="Pfam" id="PF06441"/>
    </source>
</evidence>
<comment type="similarity">
    <text evidence="1">Belongs to the peptidase S33 family.</text>
</comment>
<dbReference type="Gene3D" id="3.40.50.1820">
    <property type="entry name" value="alpha/beta hydrolase"/>
    <property type="match status" value="1"/>
</dbReference>
<dbReference type="PIRSF" id="PIRSF001112">
    <property type="entry name" value="Epoxide_hydrolase"/>
    <property type="match status" value="1"/>
</dbReference>
<feature type="domain" description="Epoxide hydrolase N-terminal" evidence="5">
    <location>
        <begin position="3"/>
        <end position="111"/>
    </location>
</feature>
<evidence type="ECO:0000313" key="7">
    <source>
        <dbReference type="Proteomes" id="UP000240883"/>
    </source>
</evidence>
<organism evidence="6 7">
    <name type="scientific">Corynespora cassiicola Philippines</name>
    <dbReference type="NCBI Taxonomy" id="1448308"/>
    <lineage>
        <taxon>Eukaryota</taxon>
        <taxon>Fungi</taxon>
        <taxon>Dikarya</taxon>
        <taxon>Ascomycota</taxon>
        <taxon>Pezizomycotina</taxon>
        <taxon>Dothideomycetes</taxon>
        <taxon>Pleosporomycetidae</taxon>
        <taxon>Pleosporales</taxon>
        <taxon>Corynesporascaceae</taxon>
        <taxon>Corynespora</taxon>
    </lineage>
</organism>
<keyword evidence="2" id="KW-0058">Aromatic hydrocarbons catabolism</keyword>
<keyword evidence="7" id="KW-1185">Reference proteome</keyword>
<gene>
    <name evidence="6" type="ORF">BS50DRAFT_578100</name>
</gene>
<feature type="active site" description="Proton acceptor" evidence="4">
    <location>
        <position position="373"/>
    </location>
</feature>
<dbReference type="InterPro" id="IPR000639">
    <property type="entry name" value="Epox_hydrolase-like"/>
</dbReference>
<accession>A0A2T2NA77</accession>
<evidence type="ECO:0000256" key="2">
    <source>
        <dbReference type="ARBA" id="ARBA00022797"/>
    </source>
</evidence>
<dbReference type="AlphaFoldDB" id="A0A2T2NA77"/>
<feature type="active site" description="Proton donor" evidence="4">
    <location>
        <position position="315"/>
    </location>
</feature>
<dbReference type="InterPro" id="IPR016292">
    <property type="entry name" value="Epoxide_hydrolase"/>
</dbReference>
<dbReference type="PANTHER" id="PTHR21661">
    <property type="entry name" value="EPOXIDE HYDROLASE 1-RELATED"/>
    <property type="match status" value="1"/>
</dbReference>
<dbReference type="PRINTS" id="PR00412">
    <property type="entry name" value="EPOXHYDRLASE"/>
</dbReference>
<dbReference type="GO" id="GO:0097176">
    <property type="term" value="P:epoxide metabolic process"/>
    <property type="evidence" value="ECO:0007669"/>
    <property type="project" value="TreeGrafter"/>
</dbReference>
<evidence type="ECO:0000256" key="3">
    <source>
        <dbReference type="ARBA" id="ARBA00022801"/>
    </source>
</evidence>
<evidence type="ECO:0000256" key="4">
    <source>
        <dbReference type="PIRSR" id="PIRSR001112-1"/>
    </source>
</evidence>
<dbReference type="InterPro" id="IPR029058">
    <property type="entry name" value="AB_hydrolase_fold"/>
</dbReference>
<dbReference type="Pfam" id="PF06441">
    <property type="entry name" value="EHN"/>
    <property type="match status" value="1"/>
</dbReference>
<dbReference type="OrthoDB" id="7130006at2759"/>